<name>A0AAV2CZR5_9ROSI</name>
<reference evidence="1 2" key="1">
    <citation type="submission" date="2024-04" db="EMBL/GenBank/DDBJ databases">
        <authorList>
            <person name="Fracassetti M."/>
        </authorList>
    </citation>
    <scope>NUCLEOTIDE SEQUENCE [LARGE SCALE GENOMIC DNA]</scope>
</reference>
<keyword evidence="2" id="KW-1185">Reference proteome</keyword>
<sequence>MPGNHRCRDGSFAKNCRLLKKLSCGSCNFGAKGMNAILNNYASLEELPVKRFHIRTQKWRKALDGNPKNPSAASPGGTAALRLSTKKLDERVRISMALTKATVDE</sequence>
<gene>
    <name evidence="1" type="ORF">LTRI10_LOCUS8993</name>
</gene>
<organism evidence="1 2">
    <name type="scientific">Linum trigynum</name>
    <dbReference type="NCBI Taxonomy" id="586398"/>
    <lineage>
        <taxon>Eukaryota</taxon>
        <taxon>Viridiplantae</taxon>
        <taxon>Streptophyta</taxon>
        <taxon>Embryophyta</taxon>
        <taxon>Tracheophyta</taxon>
        <taxon>Spermatophyta</taxon>
        <taxon>Magnoliopsida</taxon>
        <taxon>eudicotyledons</taxon>
        <taxon>Gunneridae</taxon>
        <taxon>Pentapetalae</taxon>
        <taxon>rosids</taxon>
        <taxon>fabids</taxon>
        <taxon>Malpighiales</taxon>
        <taxon>Linaceae</taxon>
        <taxon>Linum</taxon>
    </lineage>
</organism>
<protein>
    <submittedName>
        <fullName evidence="1">Uncharacterized protein</fullName>
    </submittedName>
</protein>
<evidence type="ECO:0000313" key="2">
    <source>
        <dbReference type="Proteomes" id="UP001497516"/>
    </source>
</evidence>
<accession>A0AAV2CZR5</accession>
<dbReference type="EMBL" id="OZ034814">
    <property type="protein sequence ID" value="CAL1361626.1"/>
    <property type="molecule type" value="Genomic_DNA"/>
</dbReference>
<dbReference type="AlphaFoldDB" id="A0AAV2CZR5"/>
<proteinExistence type="predicted"/>
<evidence type="ECO:0000313" key="1">
    <source>
        <dbReference type="EMBL" id="CAL1361626.1"/>
    </source>
</evidence>
<dbReference type="Proteomes" id="UP001497516">
    <property type="component" value="Chromosome 10"/>
</dbReference>